<evidence type="ECO:0000259" key="3">
    <source>
        <dbReference type="Pfam" id="PF08423"/>
    </source>
</evidence>
<dbReference type="SUPFAM" id="SSF52540">
    <property type="entry name" value="P-loop containing nucleoside triphosphate hydrolases"/>
    <property type="match status" value="1"/>
</dbReference>
<reference evidence="4" key="1">
    <citation type="submission" date="2020-11" db="EMBL/GenBank/DDBJ databases">
        <authorList>
            <consortium name="DOE Joint Genome Institute"/>
            <person name="Ahrendt S."/>
            <person name="Riley R."/>
            <person name="Andreopoulos W."/>
            <person name="Labutti K."/>
            <person name="Pangilinan J."/>
            <person name="Ruiz-Duenas F.J."/>
            <person name="Barrasa J.M."/>
            <person name="Sanchez-Garcia M."/>
            <person name="Camarero S."/>
            <person name="Miyauchi S."/>
            <person name="Serrano A."/>
            <person name="Linde D."/>
            <person name="Babiker R."/>
            <person name="Drula E."/>
            <person name="Ayuso-Fernandez I."/>
            <person name="Pacheco R."/>
            <person name="Padilla G."/>
            <person name="Ferreira P."/>
            <person name="Barriuso J."/>
            <person name="Kellner H."/>
            <person name="Castanera R."/>
            <person name="Alfaro M."/>
            <person name="Ramirez L."/>
            <person name="Pisabarro A.G."/>
            <person name="Kuo A."/>
            <person name="Tritt A."/>
            <person name="Lipzen A."/>
            <person name="He G."/>
            <person name="Yan M."/>
            <person name="Ng V."/>
            <person name="Cullen D."/>
            <person name="Martin F."/>
            <person name="Rosso M.-N."/>
            <person name="Henrissat B."/>
            <person name="Hibbett D."/>
            <person name="Martinez A.T."/>
            <person name="Grigoriev I.V."/>
        </authorList>
    </citation>
    <scope>NUCLEOTIDE SEQUENCE</scope>
    <source>
        <strain evidence="4">CIRM-BRFM 674</strain>
    </source>
</reference>
<evidence type="ECO:0000256" key="1">
    <source>
        <dbReference type="ARBA" id="ARBA00004123"/>
    </source>
</evidence>
<dbReference type="OrthoDB" id="336321at2759"/>
<dbReference type="GO" id="GO:0042148">
    <property type="term" value="P:DNA strand invasion"/>
    <property type="evidence" value="ECO:0007669"/>
    <property type="project" value="TreeGrafter"/>
</dbReference>
<dbReference type="AlphaFoldDB" id="A0A9P5YQJ1"/>
<dbReference type="InterPro" id="IPR051988">
    <property type="entry name" value="HRR_RAD51_Paralog"/>
</dbReference>
<dbReference type="Pfam" id="PF08423">
    <property type="entry name" value="Rad51"/>
    <property type="match status" value="1"/>
</dbReference>
<dbReference type="Gene3D" id="3.40.50.300">
    <property type="entry name" value="P-loop containing nucleotide triphosphate hydrolases"/>
    <property type="match status" value="1"/>
</dbReference>
<comment type="caution">
    <text evidence="4">The sequence shown here is derived from an EMBL/GenBank/DDBJ whole genome shotgun (WGS) entry which is preliminary data.</text>
</comment>
<dbReference type="GO" id="GO:0033063">
    <property type="term" value="C:Rad51B-Rad51C-Rad51D-XRCC2 complex"/>
    <property type="evidence" value="ECO:0007669"/>
    <property type="project" value="TreeGrafter"/>
</dbReference>
<dbReference type="PANTHER" id="PTHR46457:SF1">
    <property type="entry name" value="DNA REPAIR PROTEIN RAD51 HOMOLOG 4"/>
    <property type="match status" value="1"/>
</dbReference>
<keyword evidence="5" id="KW-1185">Reference proteome</keyword>
<evidence type="ECO:0000256" key="2">
    <source>
        <dbReference type="ARBA" id="ARBA00023242"/>
    </source>
</evidence>
<keyword evidence="2" id="KW-0539">Nucleus</keyword>
<dbReference type="InterPro" id="IPR027417">
    <property type="entry name" value="P-loop_NTPase"/>
</dbReference>
<comment type="subcellular location">
    <subcellularLocation>
        <location evidence="1">Nucleus</location>
    </subcellularLocation>
</comment>
<organism evidence="4 5">
    <name type="scientific">Pholiota conissans</name>
    <dbReference type="NCBI Taxonomy" id="109636"/>
    <lineage>
        <taxon>Eukaryota</taxon>
        <taxon>Fungi</taxon>
        <taxon>Dikarya</taxon>
        <taxon>Basidiomycota</taxon>
        <taxon>Agaricomycotina</taxon>
        <taxon>Agaricomycetes</taxon>
        <taxon>Agaricomycetidae</taxon>
        <taxon>Agaricales</taxon>
        <taxon>Agaricineae</taxon>
        <taxon>Strophariaceae</taxon>
        <taxon>Pholiota</taxon>
    </lineage>
</organism>
<dbReference type="EMBL" id="MU155575">
    <property type="protein sequence ID" value="KAF9472126.1"/>
    <property type="molecule type" value="Genomic_DNA"/>
</dbReference>
<dbReference type="GO" id="GO:0008094">
    <property type="term" value="F:ATP-dependent activity, acting on DNA"/>
    <property type="evidence" value="ECO:0007669"/>
    <property type="project" value="TreeGrafter"/>
</dbReference>
<dbReference type="GO" id="GO:0007131">
    <property type="term" value="P:reciprocal meiotic recombination"/>
    <property type="evidence" value="ECO:0007669"/>
    <property type="project" value="TreeGrafter"/>
</dbReference>
<evidence type="ECO:0000313" key="5">
    <source>
        <dbReference type="Proteomes" id="UP000807469"/>
    </source>
</evidence>
<name>A0A9P5YQJ1_9AGAR</name>
<sequence>MRLSNLEPSIPATVLACLEAQGIQTDYDLLFSATTLDIFKSLPPGTATLEELTDYTALAAEKGAALGVSAYDLLLEEQARKKDFELHTGCTELDSILQDLDGRWLIELSGDKGSGKSVRYFRYWNQVMLYDDLNFMQTVALNLLLNHLTLNPDSQALWVDTTGNFSPDRAVQIVQAKQLSTSIIERLQVTLAFDTDTVQELIEDFSQRDDAHLEFVVIDAITPLLGPLLSAASAQGHAIMIDFMRQLQAFAQAPGTNVIVINNTASKGLNTLERKPALGPSFALLTDTTLWLQAEPDADNSEDTSLHSMRILSSRSSTISKAVNFRIDGNVICPDPHEESAPDRPTETST</sequence>
<dbReference type="GO" id="GO:0005657">
    <property type="term" value="C:replication fork"/>
    <property type="evidence" value="ECO:0007669"/>
    <property type="project" value="TreeGrafter"/>
</dbReference>
<dbReference type="GO" id="GO:0000724">
    <property type="term" value="P:double-strand break repair via homologous recombination"/>
    <property type="evidence" value="ECO:0007669"/>
    <property type="project" value="TreeGrafter"/>
</dbReference>
<dbReference type="GO" id="GO:0000723">
    <property type="term" value="P:telomere maintenance"/>
    <property type="evidence" value="ECO:0007669"/>
    <property type="project" value="TreeGrafter"/>
</dbReference>
<evidence type="ECO:0000313" key="4">
    <source>
        <dbReference type="EMBL" id="KAF9472126.1"/>
    </source>
</evidence>
<dbReference type="GO" id="GO:0003697">
    <property type="term" value="F:single-stranded DNA binding"/>
    <property type="evidence" value="ECO:0007669"/>
    <property type="project" value="TreeGrafter"/>
</dbReference>
<dbReference type="GO" id="GO:0005815">
    <property type="term" value="C:microtubule organizing center"/>
    <property type="evidence" value="ECO:0007669"/>
    <property type="project" value="TreeGrafter"/>
</dbReference>
<dbReference type="Proteomes" id="UP000807469">
    <property type="component" value="Unassembled WGS sequence"/>
</dbReference>
<dbReference type="InterPro" id="IPR013632">
    <property type="entry name" value="Rad51_C"/>
</dbReference>
<proteinExistence type="predicted"/>
<dbReference type="GO" id="GO:0000400">
    <property type="term" value="F:four-way junction DNA binding"/>
    <property type="evidence" value="ECO:0007669"/>
    <property type="project" value="TreeGrafter"/>
</dbReference>
<feature type="domain" description="Rad51-like C-terminal" evidence="3">
    <location>
        <begin position="80"/>
        <end position="267"/>
    </location>
</feature>
<protein>
    <recommendedName>
        <fullName evidence="3">Rad51-like C-terminal domain-containing protein</fullName>
    </recommendedName>
</protein>
<accession>A0A9P5YQJ1</accession>
<dbReference type="PANTHER" id="PTHR46457">
    <property type="entry name" value="DNA REPAIR PROTEIN RAD51 HOMOLOG 4"/>
    <property type="match status" value="1"/>
</dbReference>
<gene>
    <name evidence="4" type="ORF">BDN70DRAFT_938412</name>
</gene>